<dbReference type="EMBL" id="BAAAMJ010000072">
    <property type="protein sequence ID" value="GAA1933712.1"/>
    <property type="molecule type" value="Genomic_DNA"/>
</dbReference>
<feature type="compositionally biased region" description="Pro residues" evidence="1">
    <location>
        <begin position="64"/>
        <end position="75"/>
    </location>
</feature>
<keyword evidence="3" id="KW-1185">Reference proteome</keyword>
<feature type="region of interest" description="Disordered" evidence="1">
    <location>
        <begin position="43"/>
        <end position="75"/>
    </location>
</feature>
<evidence type="ECO:0000313" key="3">
    <source>
        <dbReference type="Proteomes" id="UP001501303"/>
    </source>
</evidence>
<sequence>MAVAAVLLGGVRYRPRQARAAGRRARRRTVHVRPYGFASPVPLSSGRLTAGPGAPGARTEAVPPQTPGPEAEPGPGPVAGIRCVCLAYVPEDGSAFRLGVHAPDSAWGAMLWLSWRAAHIADQLDPDPARAVRGWLADGGELDRGLGLLETGSPYFLFIDDGAVHYVLSASPAPKSPFRSGPPLR</sequence>
<organism evidence="2 3">
    <name type="scientific">Streptomyces sodiiphilus</name>
    <dbReference type="NCBI Taxonomy" id="226217"/>
    <lineage>
        <taxon>Bacteria</taxon>
        <taxon>Bacillati</taxon>
        <taxon>Actinomycetota</taxon>
        <taxon>Actinomycetes</taxon>
        <taxon>Kitasatosporales</taxon>
        <taxon>Streptomycetaceae</taxon>
        <taxon>Streptomyces</taxon>
    </lineage>
</organism>
<dbReference type="Proteomes" id="UP001501303">
    <property type="component" value="Unassembled WGS sequence"/>
</dbReference>
<protein>
    <submittedName>
        <fullName evidence="2">Uncharacterized protein</fullName>
    </submittedName>
</protein>
<comment type="caution">
    <text evidence="2">The sequence shown here is derived from an EMBL/GenBank/DDBJ whole genome shotgun (WGS) entry which is preliminary data.</text>
</comment>
<reference evidence="3" key="1">
    <citation type="journal article" date="2019" name="Int. J. Syst. Evol. Microbiol.">
        <title>The Global Catalogue of Microorganisms (GCM) 10K type strain sequencing project: providing services to taxonomists for standard genome sequencing and annotation.</title>
        <authorList>
            <consortium name="The Broad Institute Genomics Platform"/>
            <consortium name="The Broad Institute Genome Sequencing Center for Infectious Disease"/>
            <person name="Wu L."/>
            <person name="Ma J."/>
        </authorList>
    </citation>
    <scope>NUCLEOTIDE SEQUENCE [LARGE SCALE GENOMIC DNA]</scope>
    <source>
        <strain evidence="3">JCM 13581</strain>
    </source>
</reference>
<name>A0ABP5B6H6_9ACTN</name>
<proteinExistence type="predicted"/>
<evidence type="ECO:0000256" key="1">
    <source>
        <dbReference type="SAM" id="MobiDB-lite"/>
    </source>
</evidence>
<evidence type="ECO:0000313" key="2">
    <source>
        <dbReference type="EMBL" id="GAA1933712.1"/>
    </source>
</evidence>
<accession>A0ABP5B6H6</accession>
<gene>
    <name evidence="2" type="ORF">GCM10009716_46170</name>
</gene>